<dbReference type="Gene3D" id="3.40.50.1820">
    <property type="entry name" value="alpha/beta hydrolase"/>
    <property type="match status" value="1"/>
</dbReference>
<feature type="non-terminal residue" evidence="2">
    <location>
        <position position="1"/>
    </location>
</feature>
<dbReference type="InterPro" id="IPR029058">
    <property type="entry name" value="AB_hydrolase_fold"/>
</dbReference>
<dbReference type="STRING" id="5539.A0A3E2GX20"/>
<feature type="non-terminal residue" evidence="2">
    <location>
        <position position="305"/>
    </location>
</feature>
<protein>
    <submittedName>
        <fullName evidence="2">Acylglycerol lipase/Carboxylesterase</fullName>
        <ecNumber evidence="2">3.1.1.1</ecNumber>
        <ecNumber evidence="2">3.1.1.23</ecNumber>
    </submittedName>
</protein>
<sequence length="305" mass="33766">MVKEVEGTHKIGDSSLYTKSWLPDGPPKAKVIFVHGYSDHINRYYELFPTLASRGIEVHGFDQRGWGRSVRKPSEKGLTGPTSQVISDIVSFIKSHLPSSIPVFVMGHSMGGGEVLILASSPEYEDLMPSIRGWLCEAPFIGFPAGFEPNPFTVFFGRLAGKLLPRMQMKNQLAPENLTRDPEVVKSLYDDELCHDTGTLEGLAHMLDRTSLLSSGKTTLNKGVKSLWICHGTADKGTSFPATEKYFKEQTGSVPDKEFKVYEGAYHVLHADVKESRPILANDVGDWILARCEDQQQPKAGESKL</sequence>
<dbReference type="FunFam" id="3.40.50.1820:FF:000255">
    <property type="entry name" value="Alpha/beta hydrolase, putative"/>
    <property type="match status" value="1"/>
</dbReference>
<dbReference type="InterPro" id="IPR022742">
    <property type="entry name" value="Hydrolase_4"/>
</dbReference>
<dbReference type="EMBL" id="NCSJ02000344">
    <property type="protein sequence ID" value="RFU25303.1"/>
    <property type="molecule type" value="Genomic_DNA"/>
</dbReference>
<dbReference type="Pfam" id="PF12146">
    <property type="entry name" value="Hydrolase_4"/>
    <property type="match status" value="1"/>
</dbReference>
<dbReference type="GO" id="GO:0106435">
    <property type="term" value="F:carboxylesterase activity"/>
    <property type="evidence" value="ECO:0007669"/>
    <property type="project" value="UniProtKB-EC"/>
</dbReference>
<reference evidence="2 3" key="1">
    <citation type="submission" date="2018-05" db="EMBL/GenBank/DDBJ databases">
        <title>Draft genome sequence of Scytalidium lignicola DSM 105466, a ubiquitous saprotrophic fungus.</title>
        <authorList>
            <person name="Buettner E."/>
            <person name="Gebauer A.M."/>
            <person name="Hofrichter M."/>
            <person name="Liers C."/>
            <person name="Kellner H."/>
        </authorList>
    </citation>
    <scope>NUCLEOTIDE SEQUENCE [LARGE SCALE GENOMIC DNA]</scope>
    <source>
        <strain evidence="2 3">DSM 105466</strain>
    </source>
</reference>
<keyword evidence="3" id="KW-1185">Reference proteome</keyword>
<dbReference type="OrthoDB" id="10249433at2759"/>
<dbReference type="EC" id="3.1.1.1" evidence="2"/>
<dbReference type="SUPFAM" id="SSF53474">
    <property type="entry name" value="alpha/beta-Hydrolases"/>
    <property type="match status" value="1"/>
</dbReference>
<evidence type="ECO:0000259" key="1">
    <source>
        <dbReference type="Pfam" id="PF12146"/>
    </source>
</evidence>
<proteinExistence type="predicted"/>
<gene>
    <name evidence="2" type="ORF">B7463_g11038</name>
</gene>
<dbReference type="EC" id="3.1.1.23" evidence="2"/>
<dbReference type="GO" id="GO:0047372">
    <property type="term" value="F:monoacylglycerol lipase activity"/>
    <property type="evidence" value="ECO:0007669"/>
    <property type="project" value="UniProtKB-EC"/>
</dbReference>
<dbReference type="AlphaFoldDB" id="A0A3E2GX20"/>
<dbReference type="Proteomes" id="UP000258309">
    <property type="component" value="Unassembled WGS sequence"/>
</dbReference>
<comment type="caution">
    <text evidence="2">The sequence shown here is derived from an EMBL/GenBank/DDBJ whole genome shotgun (WGS) entry which is preliminary data.</text>
</comment>
<evidence type="ECO:0000313" key="3">
    <source>
        <dbReference type="Proteomes" id="UP000258309"/>
    </source>
</evidence>
<keyword evidence="2" id="KW-0378">Hydrolase</keyword>
<name>A0A3E2GX20_SCYLI</name>
<dbReference type="OMA" id="SYEGWSH"/>
<dbReference type="PANTHER" id="PTHR11614">
    <property type="entry name" value="PHOSPHOLIPASE-RELATED"/>
    <property type="match status" value="1"/>
</dbReference>
<dbReference type="InterPro" id="IPR051044">
    <property type="entry name" value="MAG_DAG_Lipase"/>
</dbReference>
<accession>A0A3E2GX20</accession>
<feature type="domain" description="Serine aminopeptidase S33" evidence="1">
    <location>
        <begin position="26"/>
        <end position="272"/>
    </location>
</feature>
<evidence type="ECO:0000313" key="2">
    <source>
        <dbReference type="EMBL" id="RFU25303.1"/>
    </source>
</evidence>
<organism evidence="2 3">
    <name type="scientific">Scytalidium lignicola</name>
    <name type="common">Hyphomycete</name>
    <dbReference type="NCBI Taxonomy" id="5539"/>
    <lineage>
        <taxon>Eukaryota</taxon>
        <taxon>Fungi</taxon>
        <taxon>Dikarya</taxon>
        <taxon>Ascomycota</taxon>
        <taxon>Pezizomycotina</taxon>
        <taxon>Leotiomycetes</taxon>
        <taxon>Leotiomycetes incertae sedis</taxon>
        <taxon>Scytalidium</taxon>
    </lineage>
</organism>